<dbReference type="GO" id="GO:0003677">
    <property type="term" value="F:DNA binding"/>
    <property type="evidence" value="ECO:0007669"/>
    <property type="project" value="InterPro"/>
</dbReference>
<organism evidence="3 4">
    <name type="scientific">Methylobacterium hispanicum</name>
    <dbReference type="NCBI Taxonomy" id="270350"/>
    <lineage>
        <taxon>Bacteria</taxon>
        <taxon>Pseudomonadati</taxon>
        <taxon>Pseudomonadota</taxon>
        <taxon>Alphaproteobacteria</taxon>
        <taxon>Hyphomicrobiales</taxon>
        <taxon>Methylobacteriaceae</taxon>
        <taxon>Methylobacterium</taxon>
    </lineage>
</organism>
<name>A0AAV4ZXL5_9HYPH</name>
<dbReference type="EMBL" id="BPQO01000045">
    <property type="protein sequence ID" value="GJD92444.1"/>
    <property type="molecule type" value="Genomic_DNA"/>
</dbReference>
<sequence>MTPNLDLHRTRVALVSTVVGAYVSNNSVPAAELPALIGSVHAALAALETGHVEGGVVEDVSKPTAAQIRKSVSTGGIVSFLDGRSYKTMKRHLTTHGLTPEGYRERFGLPGDYPMVCRDYATQRSELAKKFGLGRPGSMKAQGEGAPAAKATSRKAQSGNASKAA</sequence>
<dbReference type="Gene3D" id="1.10.10.1550">
    <property type="entry name" value="ROS/MUCR transcriptional regulator protein"/>
    <property type="match status" value="1"/>
</dbReference>
<proteinExistence type="inferred from homology"/>
<dbReference type="AlphaFoldDB" id="A0AAV4ZXL5"/>
<dbReference type="Proteomes" id="UP001055247">
    <property type="component" value="Unassembled WGS sequence"/>
</dbReference>
<dbReference type="Pfam" id="PF05443">
    <property type="entry name" value="ROS_MUCR"/>
    <property type="match status" value="1"/>
</dbReference>
<dbReference type="GO" id="GO:0006355">
    <property type="term" value="P:regulation of DNA-templated transcription"/>
    <property type="evidence" value="ECO:0007669"/>
    <property type="project" value="InterPro"/>
</dbReference>
<evidence type="ECO:0000256" key="2">
    <source>
        <dbReference type="SAM" id="MobiDB-lite"/>
    </source>
</evidence>
<evidence type="ECO:0000313" key="3">
    <source>
        <dbReference type="EMBL" id="GJD92444.1"/>
    </source>
</evidence>
<reference evidence="3" key="1">
    <citation type="journal article" date="2016" name="Front. Microbiol.">
        <title>Genome Sequence of the Piezophilic, Mesophilic Sulfate-Reducing Bacterium Desulfovibrio indicus J2T.</title>
        <authorList>
            <person name="Cao J."/>
            <person name="Maignien L."/>
            <person name="Shao Z."/>
            <person name="Alain K."/>
            <person name="Jebbar M."/>
        </authorList>
    </citation>
    <scope>NUCLEOTIDE SEQUENCE</scope>
    <source>
        <strain evidence="3">DSM 16372</strain>
    </source>
</reference>
<evidence type="ECO:0000256" key="1">
    <source>
        <dbReference type="ARBA" id="ARBA00007031"/>
    </source>
</evidence>
<comment type="similarity">
    <text evidence="1">Belongs to the ros/MucR family.</text>
</comment>
<dbReference type="InterPro" id="IPR041920">
    <property type="entry name" value="ROS/MUCR_sf"/>
</dbReference>
<evidence type="ECO:0008006" key="5">
    <source>
        <dbReference type="Google" id="ProtNLM"/>
    </source>
</evidence>
<accession>A0AAV4ZXL5</accession>
<comment type="caution">
    <text evidence="3">The sequence shown here is derived from an EMBL/GenBank/DDBJ whole genome shotgun (WGS) entry which is preliminary data.</text>
</comment>
<feature type="compositionally biased region" description="Polar residues" evidence="2">
    <location>
        <begin position="154"/>
        <end position="165"/>
    </location>
</feature>
<dbReference type="InterPro" id="IPR008807">
    <property type="entry name" value="ROS_MUCR"/>
</dbReference>
<protein>
    <recommendedName>
        <fullName evidence="5">MucR family transcriptional regulator</fullName>
    </recommendedName>
</protein>
<reference evidence="3" key="2">
    <citation type="submission" date="2021-08" db="EMBL/GenBank/DDBJ databases">
        <authorList>
            <person name="Tani A."/>
            <person name="Ola A."/>
            <person name="Ogura Y."/>
            <person name="Katsura K."/>
            <person name="Hayashi T."/>
        </authorList>
    </citation>
    <scope>NUCLEOTIDE SEQUENCE</scope>
    <source>
        <strain evidence="3">DSM 16372</strain>
    </source>
</reference>
<evidence type="ECO:0000313" key="4">
    <source>
        <dbReference type="Proteomes" id="UP001055247"/>
    </source>
</evidence>
<dbReference type="GO" id="GO:0008270">
    <property type="term" value="F:zinc ion binding"/>
    <property type="evidence" value="ECO:0007669"/>
    <property type="project" value="InterPro"/>
</dbReference>
<keyword evidence="4" id="KW-1185">Reference proteome</keyword>
<gene>
    <name evidence="3" type="ORF">BHAOGJBA_5998</name>
</gene>
<feature type="region of interest" description="Disordered" evidence="2">
    <location>
        <begin position="131"/>
        <end position="165"/>
    </location>
</feature>